<feature type="compositionally biased region" description="Basic and acidic residues" evidence="1">
    <location>
        <begin position="85"/>
        <end position="99"/>
    </location>
</feature>
<keyword evidence="4" id="KW-1185">Reference proteome</keyword>
<dbReference type="Pfam" id="PF15232">
    <property type="entry name" value="DUF4585"/>
    <property type="match status" value="1"/>
</dbReference>
<feature type="compositionally biased region" description="Polar residues" evidence="1">
    <location>
        <begin position="1295"/>
        <end position="1311"/>
    </location>
</feature>
<feature type="region of interest" description="Disordered" evidence="1">
    <location>
        <begin position="1345"/>
        <end position="1491"/>
    </location>
</feature>
<feature type="region of interest" description="Disordered" evidence="1">
    <location>
        <begin position="1243"/>
        <end position="1323"/>
    </location>
</feature>
<feature type="compositionally biased region" description="Low complexity" evidence="1">
    <location>
        <begin position="2085"/>
        <end position="2096"/>
    </location>
</feature>
<dbReference type="CDD" id="cd06503">
    <property type="entry name" value="ATP-synt_Fo_b"/>
    <property type="match status" value="1"/>
</dbReference>
<feature type="region of interest" description="Disordered" evidence="1">
    <location>
        <begin position="365"/>
        <end position="435"/>
    </location>
</feature>
<dbReference type="Proteomes" id="UP001228049">
    <property type="component" value="Unassembled WGS sequence"/>
</dbReference>
<feature type="compositionally biased region" description="Basic and acidic residues" evidence="1">
    <location>
        <begin position="1582"/>
        <end position="1596"/>
    </location>
</feature>
<feature type="compositionally biased region" description="Basic and acidic residues" evidence="1">
    <location>
        <begin position="2073"/>
        <end position="2082"/>
    </location>
</feature>
<dbReference type="EMBL" id="JASDAP010000003">
    <property type="protein sequence ID" value="KAK1905750.1"/>
    <property type="molecule type" value="Genomic_DNA"/>
</dbReference>
<feature type="region of interest" description="Disordered" evidence="1">
    <location>
        <begin position="1931"/>
        <end position="1977"/>
    </location>
</feature>
<feature type="compositionally biased region" description="Polar residues" evidence="1">
    <location>
        <begin position="372"/>
        <end position="382"/>
    </location>
</feature>
<accession>A0AAD9FNP9</accession>
<feature type="compositionally biased region" description="Polar residues" evidence="1">
    <location>
        <begin position="1613"/>
        <end position="1631"/>
    </location>
</feature>
<feature type="compositionally biased region" description="Polar residues" evidence="1">
    <location>
        <begin position="1653"/>
        <end position="1687"/>
    </location>
</feature>
<organism evidence="3 4">
    <name type="scientific">Dissostichus eleginoides</name>
    <name type="common">Patagonian toothfish</name>
    <name type="synonym">Dissostichus amissus</name>
    <dbReference type="NCBI Taxonomy" id="100907"/>
    <lineage>
        <taxon>Eukaryota</taxon>
        <taxon>Metazoa</taxon>
        <taxon>Chordata</taxon>
        <taxon>Craniata</taxon>
        <taxon>Vertebrata</taxon>
        <taxon>Euteleostomi</taxon>
        <taxon>Actinopterygii</taxon>
        <taxon>Neopterygii</taxon>
        <taxon>Teleostei</taxon>
        <taxon>Neoteleostei</taxon>
        <taxon>Acanthomorphata</taxon>
        <taxon>Eupercaria</taxon>
        <taxon>Perciformes</taxon>
        <taxon>Notothenioidei</taxon>
        <taxon>Nototheniidae</taxon>
        <taxon>Dissostichus</taxon>
    </lineage>
</organism>
<dbReference type="InterPro" id="IPR052303">
    <property type="entry name" value="CEFIP"/>
</dbReference>
<dbReference type="GO" id="GO:0070886">
    <property type="term" value="P:positive regulation of calcineurin-NFAT signaling cascade"/>
    <property type="evidence" value="ECO:0007669"/>
    <property type="project" value="TreeGrafter"/>
</dbReference>
<name>A0AAD9FNP9_DISEL</name>
<feature type="region of interest" description="Disordered" evidence="1">
    <location>
        <begin position="2274"/>
        <end position="2297"/>
    </location>
</feature>
<evidence type="ECO:0000313" key="4">
    <source>
        <dbReference type="Proteomes" id="UP001228049"/>
    </source>
</evidence>
<feature type="region of interest" description="Disordered" evidence="1">
    <location>
        <begin position="1550"/>
        <end position="1570"/>
    </location>
</feature>
<feature type="compositionally biased region" description="Low complexity" evidence="1">
    <location>
        <begin position="1124"/>
        <end position="1134"/>
    </location>
</feature>
<sequence>MTSVEKRRSGRKSGGHRKHSDGGYSDTSSGGSFLDETDREVSNLTDRAFRSLCIGDEAVYNDSDLCSSSPCAQRDRQLAFNESGQNRDDRERENLKSASHESFTLRMQQYGQDMINGGIYGAEIQRDPQWEVYGEKTKGRVSASFQQSFVETSQQRETLGQEQLSLLSNGATELNSQQRRSRSRVSSLIRAFNSEGQRDGAVADGKPREWNDETSWDKSALMSIQRELTEFSTPYQQNFNSGQFPSYDTFASQDTNLYSSKVAAVSDMNSASSFMSSSHSNHSMSAQVNCNSNFFIHSEFSPFKVWRDYNRFPFSQGGVSGFMHCSEFPKWYETPMYKELSLEAQPQGPYQFGERVIRDQRNNLAPVVPPTHQRSTSTSTMMQKAPAVEKRCESELTGHYPHRKRTQSLGTNKLPPQRPSTASPSSEMSRRVQDTISSVKALQQKIKMMTEQNRITGMTTNQPGGLCSNDNSMIFNNNAESMAPNVTSGTTRTTPFNISHLLTPLVYAHQEAETSEVRQNAVSPQPVEHAPVRAGSRGATPDIRMSSYRSRASSLLFNLKDNRKRVKSTYSPTKFKGLETFEKNIQPSTQEPRDTVIDIPDFPDPDIQFLQPKAESARLILAGQIGSEKGKAEQAKAVLTEHKRVNQVKPKHMKTEEQIEEKSRQNLPECARDEQTKSEQTKLQKNDQVKVKQAEAERLKEEHIKAELAEAEQARQARLEQAKAEQARRGKIEAEQIAEEKAKADQFEKGRMEAEQIRTERVKAEQAEAERIKAEKAKLEQIQKQSAKAQIAKLEQLQQQQTKAEQAKLEQIQAQQAKADQAKLEQIQEQQAKEEQAKLEKIQAQQAKAEQVKLEQIQEQQAKEEQAKLEKIQAQQAKEEQAKLEQIQEQQAKEEQAKLEQIQAQQAKEEQAKLEQIKEQQAKEEQAKLEQIQEQQAKAEQAKLEQIQEQQAKAEQAKLEQIQEQQAKAEQAKLEQIQEQQAKAEQAKLEQIKEHQAKAKQAKLEQIKEQQAKEEQAKLEQIQEQQAKEEQAKLEQIQEQQAKEEQAKLEQIKEQQAKEEQAKLEQIKEQQAKEEQAKLEQIKEQQAKEEQAKLEQIQEQQAKEEQAKLEQIKEQQAKEEQAKLEQSQEQQAKAEQAKLDQSKLKQTQGQQTKAEQAKLQQTQKLKAKAEQAKLEQTQKLKAKTEQAKLEQTQGQQAKTELGSIAIRVVPAVTEKVNLKMVGKHSVTTIPSDVLALDEFKQDGQSSLGEKVKTLNTEDRSKDLAPANSEKQAQDSLEEKLPVQSVLSSVKRLSDSLKNSNQENSINTTIENTHAEKRQPQKVTMRETVDDLKKQPMVGDYFQVQGVSETNDDTQNCTNVEDTSDAVSKEKELPGLLPNKAAISNKSCNEEKHVVDQSERKTVETSSAKVQDDNMKRNNGKTEDNLASKQSDTNEKTEASQAIHIRKHQTVKQPSLSARERQSSRNTHPTYEDTDKEKPQVKPKPKERVSTIPEISALADYARLKVIVSEDEANPIQEFPPNKKEGFFPIIQTRHSRRPVFTADPQVLPVKQQSVPKKTEVNSKLNKEPKPVVFPITEKEHQRTGMFKLGDKERQDKMQMAAKANKGILDGDSKQAQQLKETSKSPTNYLSKQRSEKQVAGTDNQRVCQEEQSIHQPNNPPSLSTTSVNRLRSNSASQHLRTIDSSNPPEHVVGEGYSVEDITATPRKDWKIENALANIGEDKRRQKMLATRHEVIEAQQRSRAKQFEEKEASRIEKEKRAEEMRVKQMIEENRASLAQEERRAAQREEERRIREREAIAAKIKERREKQRAAERRAEEEKASQEKEAIRAKQIEEERRIKEIEEKRKKKVEEERRATLRKEEVLLKENEEKRRRQQEEKAVQEEQQRRAAQEEQQRRAVQEEQQRRAAQEEQQRRATLIEEQMRAKQIEEKEAARNLEEERIKQIKEKADQKIEEQRRERQKREEWMRTQREEDEKRAVEKVLIKQREERRAKEEMTRLIEESQAAIKEEGKRVARERMQTQREEEIRGQRREEKDKTFTDHREKERATQMEEQKRATPKMDSLQYYAITSTDSEKKPRERQLCSPSPSQQRPNPSGLGSAEDSGSYTRSYRPHATASPALSLPRSNSSSPALGVKPSMFRVKDNTFRGSSLTKSVKPRLHKSFGEDFRVGSPLERGDEEQEIMRRSAGTPDTGLNRLAAIKESSTYPYSSQDYSAHLSQHRPYSRRSIVLDEDDSRSVISNMSEDGESCATSAADLADLRGLYDYERPESACSYSSDMSRSVGKPPTVPPKSEKALRRAKRLTTRRIKKDISKTVADSPVGVEKSLQEDANIPSSIEVCSNIRRAVASPHFSSPVSLAHAPAAGSGLASLHSKHQSSHSYASPHATGPISLAAASPHATAPVSIPVAPPNAAGPASHTSALKTVAHVSSSPTLHHAKHPAPAPVTQYHVESSYPHSYPMTQRKVLQDLGSGQYFVVDVPVQVKTKTFFDPETGKYVQLNVRESGQSTSRAPPQQTYTQPQLQPQMQVKVQQQSQVSPAGKPFGVYQGNHGYPKDYQAPSINSVPSHSLSAPVTVHQNQQSVRQSHSYGHTAPEMGQNSDGHCYSPEKTPYMDTVNDKDKTYNTVYNTHGPYEPFPEFDTNSQLAGSPVCENDNSAHSQSQPRDIISISELDDFMEMSDW</sequence>
<dbReference type="PANTHER" id="PTHR33775:SF2">
    <property type="entry name" value="CARDIAC-ENRICHED FHL2-INTERACTING PROTEIN"/>
    <property type="match status" value="1"/>
</dbReference>
<proteinExistence type="predicted"/>
<feature type="compositionally biased region" description="Basic and acidic residues" evidence="1">
    <location>
        <begin position="387"/>
        <end position="396"/>
    </location>
</feature>
<evidence type="ECO:0000313" key="3">
    <source>
        <dbReference type="EMBL" id="KAK1905750.1"/>
    </source>
</evidence>
<dbReference type="InterPro" id="IPR027838">
    <property type="entry name" value="DUF4585"/>
</dbReference>
<feature type="compositionally biased region" description="Polar residues" evidence="1">
    <location>
        <begin position="2203"/>
        <end position="2218"/>
    </location>
</feature>
<feature type="compositionally biased region" description="Basic residues" evidence="1">
    <location>
        <begin position="8"/>
        <end position="19"/>
    </location>
</feature>
<feature type="compositionally biased region" description="Low complexity" evidence="1">
    <location>
        <begin position="2512"/>
        <end position="2522"/>
    </location>
</feature>
<feature type="compositionally biased region" description="Basic and acidic residues" evidence="1">
    <location>
        <begin position="1744"/>
        <end position="1837"/>
    </location>
</feature>
<feature type="compositionally biased region" description="Basic and acidic residues" evidence="1">
    <location>
        <begin position="1556"/>
        <end position="1569"/>
    </location>
</feature>
<feature type="compositionally biased region" description="Basic and acidic residues" evidence="1">
    <location>
        <begin position="1469"/>
        <end position="1488"/>
    </location>
</feature>
<feature type="compositionally biased region" description="Polar residues" evidence="1">
    <location>
        <begin position="1345"/>
        <end position="1360"/>
    </location>
</feature>
<feature type="compositionally biased region" description="Basic and acidic residues" evidence="1">
    <location>
        <begin position="1041"/>
        <end position="1093"/>
    </location>
</feature>
<feature type="compositionally biased region" description="Basic and acidic residues" evidence="1">
    <location>
        <begin position="2005"/>
        <end position="2056"/>
    </location>
</feature>
<feature type="compositionally biased region" description="Low complexity" evidence="1">
    <location>
        <begin position="1150"/>
        <end position="1164"/>
    </location>
</feature>
<feature type="region of interest" description="Disordered" evidence="1">
    <location>
        <begin position="1582"/>
        <end position="1702"/>
    </location>
</feature>
<dbReference type="Gene3D" id="2.160.20.80">
    <property type="entry name" value="E3 ubiquitin-protein ligase SopA"/>
    <property type="match status" value="2"/>
</dbReference>
<feature type="region of interest" description="Disordered" evidence="1">
    <location>
        <begin position="2633"/>
        <end position="2664"/>
    </location>
</feature>
<evidence type="ECO:0000256" key="1">
    <source>
        <dbReference type="SAM" id="MobiDB-lite"/>
    </source>
</evidence>
<feature type="region of interest" description="Disordered" evidence="1">
    <location>
        <begin position="715"/>
        <end position="760"/>
    </location>
</feature>
<feature type="compositionally biased region" description="Polar residues" evidence="1">
    <location>
        <begin position="2652"/>
        <end position="2662"/>
    </location>
</feature>
<feature type="region of interest" description="Disordered" evidence="1">
    <location>
        <begin position="1861"/>
        <end position="1918"/>
    </location>
</feature>
<dbReference type="PANTHER" id="PTHR33775">
    <property type="entry name" value="CARDIAC-ENRICHED FHL2-INTERACTING PROTEIN-RELATED"/>
    <property type="match status" value="1"/>
</dbReference>
<feature type="domain" description="DUF4585" evidence="2">
    <location>
        <begin position="2458"/>
        <end position="2526"/>
    </location>
</feature>
<dbReference type="GO" id="GO:0030018">
    <property type="term" value="C:Z disc"/>
    <property type="evidence" value="ECO:0007669"/>
    <property type="project" value="TreeGrafter"/>
</dbReference>
<feature type="compositionally biased region" description="Basic and acidic residues" evidence="1">
    <location>
        <begin position="1312"/>
        <end position="1323"/>
    </location>
</feature>
<gene>
    <name evidence="3" type="ORF">KUDE01_012929</name>
</gene>
<feature type="region of interest" description="Disordered" evidence="1">
    <location>
        <begin position="1736"/>
        <end position="1837"/>
    </location>
</feature>
<feature type="compositionally biased region" description="Basic and acidic residues" evidence="1">
    <location>
        <begin position="1249"/>
        <end position="1262"/>
    </location>
</feature>
<feature type="compositionally biased region" description="Basic and acidic residues" evidence="1">
    <location>
        <begin position="994"/>
        <end position="1018"/>
    </location>
</feature>
<feature type="compositionally biased region" description="Low complexity" evidence="1">
    <location>
        <begin position="970"/>
        <end position="984"/>
    </location>
</feature>
<feature type="region of interest" description="Disordered" evidence="1">
    <location>
        <begin position="1"/>
        <end position="38"/>
    </location>
</feature>
<comment type="caution">
    <text evidence="3">The sequence shown here is derived from an EMBL/GenBank/DDBJ whole genome shotgun (WGS) entry which is preliminary data.</text>
</comment>
<evidence type="ECO:0000259" key="2">
    <source>
        <dbReference type="Pfam" id="PF15232"/>
    </source>
</evidence>
<feature type="region of interest" description="Disordered" evidence="1">
    <location>
        <begin position="647"/>
        <end position="700"/>
    </location>
</feature>
<reference evidence="3" key="1">
    <citation type="submission" date="2023-04" db="EMBL/GenBank/DDBJ databases">
        <title>Chromosome-level genome of Chaenocephalus aceratus.</title>
        <authorList>
            <person name="Park H."/>
        </authorList>
    </citation>
    <scope>NUCLEOTIDE SEQUENCE</scope>
    <source>
        <strain evidence="3">DE</strain>
        <tissue evidence="3">Muscle</tissue>
    </source>
</reference>
<feature type="region of interest" description="Disordered" evidence="1">
    <location>
        <begin position="2503"/>
        <end position="2522"/>
    </location>
</feature>
<feature type="region of interest" description="Disordered" evidence="1">
    <location>
        <begin position="518"/>
        <end position="542"/>
    </location>
</feature>
<feature type="compositionally biased region" description="Basic and acidic residues" evidence="1">
    <location>
        <begin position="1387"/>
        <end position="1402"/>
    </location>
</feature>
<feature type="region of interest" description="Disordered" evidence="1">
    <location>
        <begin position="2005"/>
        <end position="2227"/>
    </location>
</feature>
<feature type="compositionally biased region" description="Basic and acidic residues" evidence="1">
    <location>
        <begin position="653"/>
        <end position="700"/>
    </location>
</feature>
<feature type="compositionally biased region" description="Basic and acidic residues" evidence="1">
    <location>
        <begin position="1409"/>
        <end position="1437"/>
    </location>
</feature>
<feature type="region of interest" description="Disordered" evidence="1">
    <location>
        <begin position="970"/>
        <end position="989"/>
    </location>
</feature>
<feature type="region of interest" description="Disordered" evidence="1">
    <location>
        <begin position="79"/>
        <end position="101"/>
    </location>
</feature>
<feature type="compositionally biased region" description="Basic and acidic residues" evidence="1">
    <location>
        <begin position="1101"/>
        <end position="1123"/>
    </location>
</feature>
<feature type="region of interest" description="Disordered" evidence="1">
    <location>
        <begin position="994"/>
        <end position="1164"/>
    </location>
</feature>
<feature type="compositionally biased region" description="Low complexity" evidence="1">
    <location>
        <begin position="22"/>
        <end position="32"/>
    </location>
</feature>
<protein>
    <submittedName>
        <fullName evidence="3">Sperm acrosomal protein FSA-ACR.1</fullName>
    </submittedName>
</protein>